<organism evidence="5">
    <name type="scientific">Pyrobaculum arsenaticum (strain DSM 13514 / JCM 11321 / PZ6)</name>
    <dbReference type="NCBI Taxonomy" id="340102"/>
    <lineage>
        <taxon>Archaea</taxon>
        <taxon>Thermoproteota</taxon>
        <taxon>Thermoprotei</taxon>
        <taxon>Thermoproteales</taxon>
        <taxon>Thermoproteaceae</taxon>
        <taxon>Pyrobaculum</taxon>
    </lineage>
</organism>
<dbReference type="Proteomes" id="UP000001567">
    <property type="component" value="Chromosome"/>
</dbReference>
<dbReference type="AlphaFoldDB" id="A4WKK9"/>
<dbReference type="Pfam" id="PF01199">
    <property type="entry name" value="Ribosomal_L34e"/>
    <property type="match status" value="1"/>
</dbReference>
<comment type="similarity">
    <text evidence="1 4">Belongs to the eukaryotic ribosomal protein eL34 family.</text>
</comment>
<gene>
    <name evidence="4" type="primary">rpl34e</name>
    <name evidence="5" type="ordered locus">Pars_1363</name>
</gene>
<dbReference type="GO" id="GO:0006412">
    <property type="term" value="P:translation"/>
    <property type="evidence" value="ECO:0007669"/>
    <property type="project" value="UniProtKB-UniRule"/>
</dbReference>
<dbReference type="NCBIfam" id="NF003143">
    <property type="entry name" value="PRK04059.1"/>
    <property type="match status" value="1"/>
</dbReference>
<dbReference type="KEGG" id="pas:Pars_1363"/>
<dbReference type="STRING" id="340102.Pars_1363"/>
<dbReference type="PRINTS" id="PR01250">
    <property type="entry name" value="RIBOSOMALL34"/>
</dbReference>
<proteinExistence type="inferred from homology"/>
<dbReference type="InterPro" id="IPR008195">
    <property type="entry name" value="Ribosomal_eL34"/>
</dbReference>
<evidence type="ECO:0000256" key="4">
    <source>
        <dbReference type="HAMAP-Rule" id="MF_00349"/>
    </source>
</evidence>
<accession>A4WKK9</accession>
<dbReference type="InterPro" id="IPR047868">
    <property type="entry name" value="Ribosomal_L34e_arc-type"/>
</dbReference>
<dbReference type="PhylomeDB" id="A4WKK9"/>
<keyword evidence="2 4" id="KW-0689">Ribosomal protein</keyword>
<keyword evidence="3 4" id="KW-0687">Ribonucleoprotein</keyword>
<dbReference type="HOGENOM" id="CLU_118652_2_0_2"/>
<evidence type="ECO:0000313" key="5">
    <source>
        <dbReference type="EMBL" id="ABP50926.1"/>
    </source>
</evidence>
<dbReference type="EMBL" id="CP000660">
    <property type="protein sequence ID" value="ABP50926.1"/>
    <property type="molecule type" value="Genomic_DNA"/>
</dbReference>
<protein>
    <recommendedName>
        <fullName evidence="4">Large ribosomal subunit protein eL34</fullName>
    </recommendedName>
</protein>
<name>A4WKK9_PYRAR</name>
<dbReference type="HAMAP" id="MF_00349">
    <property type="entry name" value="Ribosomal_eL34"/>
    <property type="match status" value="1"/>
</dbReference>
<dbReference type="GO" id="GO:1990904">
    <property type="term" value="C:ribonucleoprotein complex"/>
    <property type="evidence" value="ECO:0007669"/>
    <property type="project" value="UniProtKB-KW"/>
</dbReference>
<dbReference type="GO" id="GO:0003735">
    <property type="term" value="F:structural constituent of ribosome"/>
    <property type="evidence" value="ECO:0007669"/>
    <property type="project" value="InterPro"/>
</dbReference>
<dbReference type="GO" id="GO:0005840">
    <property type="term" value="C:ribosome"/>
    <property type="evidence" value="ECO:0007669"/>
    <property type="project" value="UniProtKB-KW"/>
</dbReference>
<reference evidence="5" key="2">
    <citation type="submission" date="2007-04" db="EMBL/GenBank/DDBJ databases">
        <authorList>
            <person name="Copeland A."/>
            <person name="Lucas S."/>
            <person name="Lapidus A."/>
            <person name="Barry K."/>
            <person name="Glavina del Rio T."/>
            <person name="Dalin E."/>
            <person name="Tice H."/>
            <person name="Pitluck S."/>
            <person name="Chain P."/>
            <person name="Malfatti S."/>
            <person name="Shin M."/>
            <person name="Vergez L."/>
            <person name="Schmutz J."/>
            <person name="Larimer F."/>
            <person name="Land M."/>
            <person name="Hauser L."/>
            <person name="Kyrpides N."/>
            <person name="Mikhailova N."/>
            <person name="Cozen A.E."/>
            <person name="Fitz-Gibbon S.T."/>
            <person name="House C.H."/>
            <person name="Saltikov C."/>
            <person name="Lowe T.M."/>
            <person name="Richardson P."/>
        </authorList>
    </citation>
    <scope>NUCLEOTIDE SEQUENCE</scope>
    <source>
        <strain>DSM 13514</strain>
    </source>
</reference>
<evidence type="ECO:0000256" key="1">
    <source>
        <dbReference type="ARBA" id="ARBA00009875"/>
    </source>
</evidence>
<reference evidence="5" key="1">
    <citation type="submission" date="2007-04" db="EMBL/GenBank/DDBJ databases">
        <title>Complete sequence of Pyrobaculum arsenaticum DSM 13514.</title>
        <authorList>
            <consortium name="US DOE Joint Genome Institute"/>
            <person name="Copeland A."/>
            <person name="Lucas S."/>
            <person name="Lapidus A."/>
            <person name="Barry K."/>
            <person name="Glavina del Rio T."/>
            <person name="Dalin E."/>
            <person name="Tice H."/>
            <person name="Pitluck S."/>
            <person name="Chain P."/>
            <person name="Malfatti S."/>
            <person name="Shin M."/>
            <person name="Vergez L."/>
            <person name="Schmutz J."/>
            <person name="Larimer F."/>
            <person name="Land M."/>
            <person name="Hauser L."/>
            <person name="Kyrpides N."/>
            <person name="Mikhailova N."/>
            <person name="Cozen A.E."/>
            <person name="Fitz-Gibbon S.T."/>
            <person name="House C.H."/>
            <person name="Saltikov C."/>
            <person name="Lowe T.M."/>
            <person name="Richardson P."/>
        </authorList>
    </citation>
    <scope>NUCLEOTIDE SEQUENCE [LARGE SCALE GENOMIC DNA]</scope>
    <source>
        <strain evidence="5">DSM 13514</strain>
    </source>
</reference>
<evidence type="ECO:0000256" key="3">
    <source>
        <dbReference type="ARBA" id="ARBA00023274"/>
    </source>
</evidence>
<sequence length="98" mass="10977">MASMFLYWFLEGAMPRPAYRSRSLRRVMVKTPGSRTVIHYEKRALGAPRCPITGLVIGGMNGKIYRTGVKIRAPSRPYGGVYSHKVIARAIRLAVRGQ</sequence>
<evidence type="ECO:0000256" key="2">
    <source>
        <dbReference type="ARBA" id="ARBA00022980"/>
    </source>
</evidence>